<feature type="domain" description="PAC" evidence="7">
    <location>
        <begin position="517"/>
        <end position="568"/>
    </location>
</feature>
<dbReference type="SUPFAM" id="SSF55874">
    <property type="entry name" value="ATPase domain of HSP90 chaperone/DNA topoisomerase II/histidine kinase"/>
    <property type="match status" value="1"/>
</dbReference>
<dbReference type="PRINTS" id="PR00344">
    <property type="entry name" value="BCTRLSENSOR"/>
</dbReference>
<evidence type="ECO:0000259" key="7">
    <source>
        <dbReference type="PROSITE" id="PS50113"/>
    </source>
</evidence>
<dbReference type="SMART" id="SM00388">
    <property type="entry name" value="HisKA"/>
    <property type="match status" value="1"/>
</dbReference>
<dbReference type="SMART" id="SM00091">
    <property type="entry name" value="PAS"/>
    <property type="match status" value="2"/>
</dbReference>
<gene>
    <name evidence="8" type="ORF">SAMN02745857_01239</name>
</gene>
<dbReference type="Gene3D" id="1.10.287.130">
    <property type="match status" value="1"/>
</dbReference>
<dbReference type="InterPro" id="IPR004358">
    <property type="entry name" value="Sig_transdc_His_kin-like_C"/>
</dbReference>
<protein>
    <recommendedName>
        <fullName evidence="2">histidine kinase</fullName>
        <ecNumber evidence="2">2.7.13.3</ecNumber>
    </recommendedName>
</protein>
<dbReference type="InterPro" id="IPR003661">
    <property type="entry name" value="HisK_dim/P_dom"/>
</dbReference>
<dbReference type="SUPFAM" id="SSF47384">
    <property type="entry name" value="Homodimeric domain of signal transducing histidine kinase"/>
    <property type="match status" value="1"/>
</dbReference>
<evidence type="ECO:0000259" key="5">
    <source>
        <dbReference type="PROSITE" id="PS50109"/>
    </source>
</evidence>
<evidence type="ECO:0000259" key="6">
    <source>
        <dbReference type="PROSITE" id="PS50112"/>
    </source>
</evidence>
<comment type="catalytic activity">
    <reaction evidence="1">
        <text>ATP + protein L-histidine = ADP + protein N-phospho-L-histidine.</text>
        <dbReference type="EC" id="2.7.13.3"/>
    </reaction>
</comment>
<feature type="domain" description="Histidine kinase" evidence="5">
    <location>
        <begin position="613"/>
        <end position="844"/>
    </location>
</feature>
<dbReference type="InterPro" id="IPR013655">
    <property type="entry name" value="PAS_fold_3"/>
</dbReference>
<dbReference type="InterPro" id="IPR003594">
    <property type="entry name" value="HATPase_dom"/>
</dbReference>
<dbReference type="InterPro" id="IPR000014">
    <property type="entry name" value="PAS"/>
</dbReference>
<keyword evidence="4" id="KW-0175">Coiled coil</keyword>
<feature type="coiled-coil region" evidence="4">
    <location>
        <begin position="559"/>
        <end position="604"/>
    </location>
</feature>
<dbReference type="Pfam" id="PF08448">
    <property type="entry name" value="PAS_4"/>
    <property type="match status" value="1"/>
</dbReference>
<dbReference type="CDD" id="cd00075">
    <property type="entry name" value="HATPase"/>
    <property type="match status" value="1"/>
</dbReference>
<evidence type="ECO:0000256" key="1">
    <source>
        <dbReference type="ARBA" id="ARBA00000085"/>
    </source>
</evidence>
<dbReference type="Gene3D" id="3.30.565.10">
    <property type="entry name" value="Histidine kinase-like ATPase, C-terminal domain"/>
    <property type="match status" value="1"/>
</dbReference>
<organism evidence="8 9">
    <name type="scientific">Andreprevotia lacus DSM 23236</name>
    <dbReference type="NCBI Taxonomy" id="1121001"/>
    <lineage>
        <taxon>Bacteria</taxon>
        <taxon>Pseudomonadati</taxon>
        <taxon>Pseudomonadota</taxon>
        <taxon>Betaproteobacteria</taxon>
        <taxon>Neisseriales</taxon>
        <taxon>Chitinibacteraceae</taxon>
        <taxon>Andreprevotia</taxon>
    </lineage>
</organism>
<dbReference type="PANTHER" id="PTHR43065">
    <property type="entry name" value="SENSOR HISTIDINE KINASE"/>
    <property type="match status" value="1"/>
</dbReference>
<evidence type="ECO:0000313" key="8">
    <source>
        <dbReference type="EMBL" id="SMC21782.1"/>
    </source>
</evidence>
<dbReference type="CDD" id="cd00082">
    <property type="entry name" value="HisKA"/>
    <property type="match status" value="1"/>
</dbReference>
<dbReference type="OrthoDB" id="9812260at2"/>
<dbReference type="PROSITE" id="PS50109">
    <property type="entry name" value="HIS_KIN"/>
    <property type="match status" value="1"/>
</dbReference>
<evidence type="ECO:0000256" key="3">
    <source>
        <dbReference type="ARBA" id="ARBA00022553"/>
    </source>
</evidence>
<dbReference type="InterPro" id="IPR036890">
    <property type="entry name" value="HATPase_C_sf"/>
</dbReference>
<evidence type="ECO:0000313" key="9">
    <source>
        <dbReference type="Proteomes" id="UP000192761"/>
    </source>
</evidence>
<dbReference type="EMBL" id="FWXD01000006">
    <property type="protein sequence ID" value="SMC21782.1"/>
    <property type="molecule type" value="Genomic_DNA"/>
</dbReference>
<dbReference type="GO" id="GO:0000155">
    <property type="term" value="F:phosphorelay sensor kinase activity"/>
    <property type="evidence" value="ECO:0007669"/>
    <property type="project" value="InterPro"/>
</dbReference>
<evidence type="ECO:0000256" key="4">
    <source>
        <dbReference type="SAM" id="Coils"/>
    </source>
</evidence>
<evidence type="ECO:0000256" key="2">
    <source>
        <dbReference type="ARBA" id="ARBA00012438"/>
    </source>
</evidence>
<name>A0A1W1XD47_9NEIS</name>
<dbReference type="InterPro" id="IPR005467">
    <property type="entry name" value="His_kinase_dom"/>
</dbReference>
<dbReference type="Pfam" id="PF02518">
    <property type="entry name" value="HATPase_c"/>
    <property type="match status" value="1"/>
</dbReference>
<dbReference type="InterPro" id="IPR036097">
    <property type="entry name" value="HisK_dim/P_sf"/>
</dbReference>
<dbReference type="Gene3D" id="3.30.450.20">
    <property type="entry name" value="PAS domain"/>
    <property type="match status" value="2"/>
</dbReference>
<accession>A0A1W1XD47</accession>
<dbReference type="InterPro" id="IPR000700">
    <property type="entry name" value="PAS-assoc_C"/>
</dbReference>
<feature type="domain" description="PAS" evidence="6">
    <location>
        <begin position="312"/>
        <end position="379"/>
    </location>
</feature>
<dbReference type="InterPro" id="IPR001610">
    <property type="entry name" value="PAC"/>
</dbReference>
<dbReference type="PROSITE" id="PS50112">
    <property type="entry name" value="PAS"/>
    <property type="match status" value="1"/>
</dbReference>
<reference evidence="8 9" key="1">
    <citation type="submission" date="2017-04" db="EMBL/GenBank/DDBJ databases">
        <authorList>
            <person name="Afonso C.L."/>
            <person name="Miller P.J."/>
            <person name="Scott M.A."/>
            <person name="Spackman E."/>
            <person name="Goraichik I."/>
            <person name="Dimitrov K.M."/>
            <person name="Suarez D.L."/>
            <person name="Swayne D.E."/>
        </authorList>
    </citation>
    <scope>NUCLEOTIDE SEQUENCE [LARGE SCALE GENOMIC DNA]</scope>
    <source>
        <strain evidence="8 9">DSM 23236</strain>
    </source>
</reference>
<dbReference type="PROSITE" id="PS50113">
    <property type="entry name" value="PAC"/>
    <property type="match status" value="2"/>
</dbReference>
<dbReference type="CDD" id="cd00130">
    <property type="entry name" value="PAS"/>
    <property type="match status" value="2"/>
</dbReference>
<dbReference type="EC" id="2.7.13.3" evidence="2"/>
<keyword evidence="3" id="KW-0597">Phosphoprotein</keyword>
<dbReference type="AlphaFoldDB" id="A0A1W1XD47"/>
<proteinExistence type="predicted"/>
<keyword evidence="9" id="KW-1185">Reference proteome</keyword>
<feature type="domain" description="PAC" evidence="7">
    <location>
        <begin position="388"/>
        <end position="439"/>
    </location>
</feature>
<dbReference type="InterPro" id="IPR035965">
    <property type="entry name" value="PAS-like_dom_sf"/>
</dbReference>
<dbReference type="Pfam" id="PF08447">
    <property type="entry name" value="PAS_3"/>
    <property type="match status" value="1"/>
</dbReference>
<dbReference type="SMART" id="SM00387">
    <property type="entry name" value="HATPase_c"/>
    <property type="match status" value="1"/>
</dbReference>
<dbReference type="NCBIfam" id="TIGR00229">
    <property type="entry name" value="sensory_box"/>
    <property type="match status" value="2"/>
</dbReference>
<dbReference type="SMART" id="SM00086">
    <property type="entry name" value="PAC"/>
    <property type="match status" value="2"/>
</dbReference>
<sequence length="860" mass="95008">MLRRPHRHLLLRMAAVVIAAIAIALCLHTANHIARTADENLRKLAQQDTARIAQNLTDWLDLRRQTLRGLAALFAGSSEVAEDEFAHGIEILRQRGDSRIVLPLAYARVSADGTSLAIIYSTETDGLLARGRDLAIDPQAATLIRTAFPAAGHTVTSPVAHDRSGNAYTFMAFPLERPGQARELMLTVVRYQDVFSLISQPAQGIALRSWIRPRGGEPAYINGSAEVSPGTLFTITFGGERNGTYYQQAYDILGNYPGRQASTENLALAVRLGGTLTILIVLGLVLKMLDLYRQSLQRAASLQQTHAKLQESELHYRTLIDQVPGVVFRAVAAPERRKVYFSPAVTALTGYEPDELLGAQNIRDLIVPEDRERVRRALDLEHGTTTDHEIEYRIRDRAGLEHWISERNHVSIDAQGQRIIDGVMIDISAQKTVESSLRSKVNLLRGILDNAPEVMIHGVTLKGEFRFLNPASAQILGWVEDEVRNRSFQTLGIVSELDAAKALALFRAMASTMQPLPAGEWQIRNRDGAERVLLASLFPIHDESGETLIITIGLDITERKRAEVELLAARDQLEQQVQQRTAALERSHQELKQAMSQLVQSEKLASLGSLVAGIAHELNTPLGNSVTVASTLRQKVEEFRQMLDDNQLRRSELEQFLQSCEEATGLIEKSSQRAGRLINNFKQVAVDTTSERRREFELGQVVAELVSTLRPLYKHTAHRIEIDIPPGLYMMSYPGPLEQIITNLVTNSLRHGFSGDSDGVIHISARQQDSHIVLEYRDNGSGIPDALKRRVFDPFFTTKLGQGGSGLGLYIVFNLVQGVLGGALALADAEGGGCRFTLTLPLQAPLYQDTSSDEHPVAQG</sequence>
<dbReference type="STRING" id="1121001.SAMN02745857_01239"/>
<dbReference type="RefSeq" id="WP_084089910.1">
    <property type="nucleotide sequence ID" value="NZ_FWXD01000006.1"/>
</dbReference>
<dbReference type="SUPFAM" id="SSF55785">
    <property type="entry name" value="PYP-like sensor domain (PAS domain)"/>
    <property type="match status" value="2"/>
</dbReference>
<dbReference type="InterPro" id="IPR013656">
    <property type="entry name" value="PAS_4"/>
</dbReference>
<dbReference type="PANTHER" id="PTHR43065:SF47">
    <property type="match status" value="1"/>
</dbReference>
<dbReference type="Proteomes" id="UP000192761">
    <property type="component" value="Unassembled WGS sequence"/>
</dbReference>